<protein>
    <submittedName>
        <fullName evidence="4">SLATT domain-containing protein</fullName>
    </submittedName>
</protein>
<keyword evidence="1" id="KW-0175">Coiled coil</keyword>
<dbReference type="EMBL" id="JAFLND010000001">
    <property type="protein sequence ID" value="MBO0329846.1"/>
    <property type="molecule type" value="Genomic_DNA"/>
</dbReference>
<sequence>MNKKQFKKEIAENAYNVGFGAKKHFASYDILTKLPNWISFTGLAIGIIQVAYAEFSNQKEISVLLIIISIAGLYINFSNKEINTYKKAGEELTQIYNKLRQLYLNVEASENEKFKDEKKELDNLLESYYNTSITKQIFLSQWYAHFKFFYEFQIDWLDKELHFKFWKDKFPNSLKWLVYFIIFITIVFIAINTLPNIYEYFRNL</sequence>
<dbReference type="InterPro" id="IPR041119">
    <property type="entry name" value="SLATT_6"/>
</dbReference>
<proteinExistence type="predicted"/>
<feature type="domain" description="SMODS and SLOG-associating 2TM effector" evidence="3">
    <location>
        <begin position="1"/>
        <end position="176"/>
    </location>
</feature>
<evidence type="ECO:0000313" key="5">
    <source>
        <dbReference type="Proteomes" id="UP000664163"/>
    </source>
</evidence>
<accession>A0ABS3EV76</accession>
<keyword evidence="2" id="KW-0472">Membrane</keyword>
<evidence type="ECO:0000256" key="2">
    <source>
        <dbReference type="SAM" id="Phobius"/>
    </source>
</evidence>
<dbReference type="Proteomes" id="UP000664163">
    <property type="component" value="Unassembled WGS sequence"/>
</dbReference>
<dbReference type="Pfam" id="PF18169">
    <property type="entry name" value="SLATT_6"/>
    <property type="match status" value="1"/>
</dbReference>
<keyword evidence="2" id="KW-0812">Transmembrane</keyword>
<keyword evidence="5" id="KW-1185">Reference proteome</keyword>
<evidence type="ECO:0000256" key="1">
    <source>
        <dbReference type="SAM" id="Coils"/>
    </source>
</evidence>
<keyword evidence="2" id="KW-1133">Transmembrane helix</keyword>
<reference evidence="4 5" key="1">
    <citation type="submission" date="2021-03" db="EMBL/GenBank/DDBJ databases">
        <title>Muricauda sp. CAU 1631 isolated from Incheon.</title>
        <authorList>
            <person name="Kim W."/>
        </authorList>
    </citation>
    <scope>NUCLEOTIDE SEQUENCE [LARGE SCALE GENOMIC DNA]</scope>
    <source>
        <strain evidence="4 5">CAU 1631</strain>
    </source>
</reference>
<dbReference type="NCBIfam" id="NF033630">
    <property type="entry name" value="SLATT_6"/>
    <property type="match status" value="1"/>
</dbReference>
<gene>
    <name evidence="4" type="ORF">J0X13_04760</name>
</gene>
<feature type="coiled-coil region" evidence="1">
    <location>
        <begin position="92"/>
        <end position="131"/>
    </location>
</feature>
<dbReference type="RefSeq" id="WP_207070296.1">
    <property type="nucleotide sequence ID" value="NZ_JAFLND010000001.1"/>
</dbReference>
<feature type="transmembrane region" description="Helical" evidence="2">
    <location>
        <begin position="176"/>
        <end position="198"/>
    </location>
</feature>
<organism evidence="4 5">
    <name type="scientific">[Muricauda] lutisoli</name>
    <dbReference type="NCBI Taxonomy" id="2816035"/>
    <lineage>
        <taxon>Bacteria</taxon>
        <taxon>Pseudomonadati</taxon>
        <taxon>Bacteroidota</taxon>
        <taxon>Flavobacteriia</taxon>
        <taxon>Flavobacteriales</taxon>
        <taxon>Flavobacteriaceae</taxon>
        <taxon>Allomuricauda</taxon>
    </lineage>
</organism>
<feature type="transmembrane region" description="Helical" evidence="2">
    <location>
        <begin position="61"/>
        <end position="77"/>
    </location>
</feature>
<name>A0ABS3EV76_9FLAO</name>
<evidence type="ECO:0000313" key="4">
    <source>
        <dbReference type="EMBL" id="MBO0329846.1"/>
    </source>
</evidence>
<evidence type="ECO:0000259" key="3">
    <source>
        <dbReference type="Pfam" id="PF18169"/>
    </source>
</evidence>
<comment type="caution">
    <text evidence="4">The sequence shown here is derived from an EMBL/GenBank/DDBJ whole genome shotgun (WGS) entry which is preliminary data.</text>
</comment>
<feature type="transmembrane region" description="Helical" evidence="2">
    <location>
        <begin position="37"/>
        <end position="55"/>
    </location>
</feature>